<keyword evidence="3" id="KW-1185">Reference proteome</keyword>
<feature type="region of interest" description="Disordered" evidence="1">
    <location>
        <begin position="28"/>
        <end position="54"/>
    </location>
</feature>
<name>A0A9W4SKQ7_9GLOM</name>
<sequence>MVNTNAPRKIHKLTKKRRIRRKNQLNNLKMSGKLRPSEMVLHGRHRSKKKQQKFDRLIRFQQNHRMESGEMIVEKINKEEVLSSTPNTKMGTIMEVDH</sequence>
<dbReference type="EMBL" id="CAMKVN010000704">
    <property type="protein sequence ID" value="CAI2170479.1"/>
    <property type="molecule type" value="Genomic_DNA"/>
</dbReference>
<dbReference type="Proteomes" id="UP001153678">
    <property type="component" value="Unassembled WGS sequence"/>
</dbReference>
<accession>A0A9W4SKQ7</accession>
<gene>
    <name evidence="2" type="ORF">FWILDA_LOCUS4603</name>
</gene>
<comment type="caution">
    <text evidence="2">The sequence shown here is derived from an EMBL/GenBank/DDBJ whole genome shotgun (WGS) entry which is preliminary data.</text>
</comment>
<protein>
    <submittedName>
        <fullName evidence="2">3013_t:CDS:1</fullName>
    </submittedName>
</protein>
<feature type="compositionally biased region" description="Basic residues" evidence="1">
    <location>
        <begin position="42"/>
        <end position="51"/>
    </location>
</feature>
<reference evidence="2" key="1">
    <citation type="submission" date="2022-08" db="EMBL/GenBank/DDBJ databases">
        <authorList>
            <person name="Kallberg Y."/>
            <person name="Tangrot J."/>
            <person name="Rosling A."/>
        </authorList>
    </citation>
    <scope>NUCLEOTIDE SEQUENCE</scope>
    <source>
        <strain evidence="2">Wild A</strain>
    </source>
</reference>
<evidence type="ECO:0000313" key="2">
    <source>
        <dbReference type="EMBL" id="CAI2170479.1"/>
    </source>
</evidence>
<dbReference type="OrthoDB" id="2411496at2759"/>
<organism evidence="2 3">
    <name type="scientific">Funneliformis geosporum</name>
    <dbReference type="NCBI Taxonomy" id="1117311"/>
    <lineage>
        <taxon>Eukaryota</taxon>
        <taxon>Fungi</taxon>
        <taxon>Fungi incertae sedis</taxon>
        <taxon>Mucoromycota</taxon>
        <taxon>Glomeromycotina</taxon>
        <taxon>Glomeromycetes</taxon>
        <taxon>Glomerales</taxon>
        <taxon>Glomeraceae</taxon>
        <taxon>Funneliformis</taxon>
    </lineage>
</organism>
<evidence type="ECO:0000256" key="1">
    <source>
        <dbReference type="SAM" id="MobiDB-lite"/>
    </source>
</evidence>
<evidence type="ECO:0000313" key="3">
    <source>
        <dbReference type="Proteomes" id="UP001153678"/>
    </source>
</evidence>
<dbReference type="AlphaFoldDB" id="A0A9W4SKQ7"/>
<proteinExistence type="predicted"/>